<evidence type="ECO:0000256" key="1">
    <source>
        <dbReference type="SAM" id="Phobius"/>
    </source>
</evidence>
<reference evidence="2 3" key="1">
    <citation type="submission" date="2023-08" db="EMBL/GenBank/DDBJ databases">
        <title>New molecular markers tilS and rpoB for phylogenetic and monitoring studies of the genus Thiothrix biodiversity.</title>
        <authorList>
            <person name="Ravin N.V."/>
            <person name="Smolyakov D."/>
            <person name="Markov N.D."/>
            <person name="Beletsky A.V."/>
            <person name="Mardanov A.V."/>
            <person name="Rudenko T.S."/>
            <person name="Grabovich M.Y."/>
        </authorList>
    </citation>
    <scope>NUCLEOTIDE SEQUENCE [LARGE SCALE GENOMIC DNA]</scope>
    <source>
        <strain evidence="2 3">MK1</strain>
    </source>
</reference>
<sequence>MEYLLLGVLVLGVVLFVLGWMVMAGICFQRHAVTGFISLIPGVNLLTLPAMWHRVGGWVITSVIGLLLVSGAWFAGAGTHVYSRAQAMGLNVTAPVAVAPVASAPVTGGAPAATPQTQVIDIPKQAQAPVAIAPTVAVAPPEPVDVLAGAKTLPAAALFHVVFKPIEVKALKDKTGQYVRITQNDGRKHEGKLLSASDSEIGLEERQSGTAVTRHMKLTEIRDVALMTHEQD</sequence>
<protein>
    <submittedName>
        <fullName evidence="2">Uncharacterized protein</fullName>
    </submittedName>
</protein>
<keyword evidence="3" id="KW-1185">Reference proteome</keyword>
<feature type="transmembrane region" description="Helical" evidence="1">
    <location>
        <begin position="33"/>
        <end position="52"/>
    </location>
</feature>
<feature type="transmembrane region" description="Helical" evidence="1">
    <location>
        <begin position="58"/>
        <end position="78"/>
    </location>
</feature>
<proteinExistence type="predicted"/>
<keyword evidence="1" id="KW-1133">Transmembrane helix</keyword>
<keyword evidence="1" id="KW-0812">Transmembrane</keyword>
<gene>
    <name evidence="2" type="ORF">RCF98_10065</name>
</gene>
<feature type="transmembrane region" description="Helical" evidence="1">
    <location>
        <begin position="6"/>
        <end position="26"/>
    </location>
</feature>
<accession>A0ABY9MM38</accession>
<evidence type="ECO:0000313" key="3">
    <source>
        <dbReference type="Proteomes" id="UP001236657"/>
    </source>
</evidence>
<organism evidence="2 3">
    <name type="scientific">Thiothrix lacustris</name>
    <dbReference type="NCBI Taxonomy" id="525917"/>
    <lineage>
        <taxon>Bacteria</taxon>
        <taxon>Pseudomonadati</taxon>
        <taxon>Pseudomonadota</taxon>
        <taxon>Gammaproteobacteria</taxon>
        <taxon>Thiotrichales</taxon>
        <taxon>Thiotrichaceae</taxon>
        <taxon>Thiothrix</taxon>
    </lineage>
</organism>
<dbReference type="RefSeq" id="WP_308893536.1">
    <property type="nucleotide sequence ID" value="NZ_CP133218.1"/>
</dbReference>
<dbReference type="EMBL" id="CP133218">
    <property type="protein sequence ID" value="WML89316.1"/>
    <property type="molecule type" value="Genomic_DNA"/>
</dbReference>
<keyword evidence="1" id="KW-0472">Membrane</keyword>
<dbReference type="Proteomes" id="UP001236657">
    <property type="component" value="Chromosome"/>
</dbReference>
<name>A0ABY9MM38_9GAMM</name>
<evidence type="ECO:0000313" key="2">
    <source>
        <dbReference type="EMBL" id="WML89316.1"/>
    </source>
</evidence>